<evidence type="ECO:0000256" key="1">
    <source>
        <dbReference type="SAM" id="SignalP"/>
    </source>
</evidence>
<evidence type="ECO:0008006" key="3">
    <source>
        <dbReference type="Google" id="ProtNLM"/>
    </source>
</evidence>
<dbReference type="EMBL" id="JH793294">
    <property type="protein sequence ID" value="ELQ32779.1"/>
    <property type="molecule type" value="Genomic_DNA"/>
</dbReference>
<sequence length="102" mass="11071">MSCDAGPVKLALFLFVGLASPEESHFNTATGNSKSSRELGSVDKVENCSSWLDEVDLPVLEFTPVVIKKMTHRKSVKLQLRLASVPPGKMMLRAAQVNARSA</sequence>
<keyword evidence="1" id="KW-0732">Signal</keyword>
<name>A0AA97PFK9_PYRO3</name>
<protein>
    <recommendedName>
        <fullName evidence="3">Secreted protein</fullName>
    </recommendedName>
</protein>
<dbReference type="AlphaFoldDB" id="A0AA97PFK9"/>
<proteinExistence type="predicted"/>
<gene>
    <name evidence="2" type="ORF">OOU_Y34scaffold01040g3</name>
</gene>
<organism evidence="2">
    <name type="scientific">Pyricularia oryzae (strain Y34)</name>
    <name type="common">Rice blast fungus</name>
    <name type="synonym">Magnaporthe oryzae</name>
    <dbReference type="NCBI Taxonomy" id="1143189"/>
    <lineage>
        <taxon>Eukaryota</taxon>
        <taxon>Fungi</taxon>
        <taxon>Dikarya</taxon>
        <taxon>Ascomycota</taxon>
        <taxon>Pezizomycotina</taxon>
        <taxon>Sordariomycetes</taxon>
        <taxon>Sordariomycetidae</taxon>
        <taxon>Magnaporthales</taxon>
        <taxon>Pyriculariaceae</taxon>
        <taxon>Pyricularia</taxon>
    </lineage>
</organism>
<feature type="chain" id="PRO_5041735053" description="Secreted protein" evidence="1">
    <location>
        <begin position="22"/>
        <end position="102"/>
    </location>
</feature>
<evidence type="ECO:0000313" key="2">
    <source>
        <dbReference type="EMBL" id="ELQ32779.1"/>
    </source>
</evidence>
<feature type="signal peptide" evidence="1">
    <location>
        <begin position="1"/>
        <end position="21"/>
    </location>
</feature>
<accession>A0AA97PFK9</accession>
<dbReference type="Proteomes" id="UP000011086">
    <property type="component" value="Unassembled WGS sequence"/>
</dbReference>
<reference evidence="2" key="1">
    <citation type="journal article" date="2012" name="PLoS Genet.">
        <title>Comparative analysis of the genomes of two field isolates of the rice blast fungus Magnaporthe oryzae.</title>
        <authorList>
            <person name="Xue M."/>
            <person name="Yang J."/>
            <person name="Li Z."/>
            <person name="Hu S."/>
            <person name="Yao N."/>
            <person name="Dean R.A."/>
            <person name="Zhao W."/>
            <person name="Shen M."/>
            <person name="Zhang H."/>
            <person name="Li C."/>
            <person name="Liu L."/>
            <person name="Cao L."/>
            <person name="Xu X."/>
            <person name="Xing Y."/>
            <person name="Hsiang T."/>
            <person name="Zhang Z."/>
            <person name="Xu J.R."/>
            <person name="Peng Y.L."/>
        </authorList>
    </citation>
    <scope>NUCLEOTIDE SEQUENCE</scope>
    <source>
        <strain evidence="2">Y34</strain>
    </source>
</reference>